<feature type="transmembrane region" description="Helical" evidence="7">
    <location>
        <begin position="338"/>
        <end position="356"/>
    </location>
</feature>
<comment type="caution">
    <text evidence="9">The sequence shown here is derived from an EMBL/GenBank/DDBJ whole genome shotgun (WGS) entry which is preliminary data.</text>
</comment>
<feature type="region of interest" description="Disordered" evidence="6">
    <location>
        <begin position="759"/>
        <end position="804"/>
    </location>
</feature>
<feature type="transmembrane region" description="Helical" evidence="7">
    <location>
        <begin position="413"/>
        <end position="430"/>
    </location>
</feature>
<keyword evidence="3 7" id="KW-1133">Transmembrane helix</keyword>
<dbReference type="AlphaFoldDB" id="A0A8S1YGS1"/>
<evidence type="ECO:0000256" key="4">
    <source>
        <dbReference type="ARBA" id="ARBA00023136"/>
    </source>
</evidence>
<feature type="transmembrane region" description="Helical" evidence="7">
    <location>
        <begin position="234"/>
        <end position="261"/>
    </location>
</feature>
<comment type="subcellular location">
    <subcellularLocation>
        <location evidence="1">Membrane</location>
        <topology evidence="1">Multi-pass membrane protein</topology>
    </subcellularLocation>
</comment>
<keyword evidence="10" id="KW-1185">Reference proteome</keyword>
<dbReference type="InterPro" id="IPR005821">
    <property type="entry name" value="Ion_trans_dom"/>
</dbReference>
<dbReference type="OMA" id="QMIDDYG"/>
<keyword evidence="5" id="KW-0175">Coiled coil</keyword>
<dbReference type="GO" id="GO:0005249">
    <property type="term" value="F:voltage-gated potassium channel activity"/>
    <property type="evidence" value="ECO:0007669"/>
    <property type="project" value="TreeGrafter"/>
</dbReference>
<feature type="domain" description="Ion transport" evidence="8">
    <location>
        <begin position="204"/>
        <end position="443"/>
    </location>
</feature>
<dbReference type="OrthoDB" id="2021138at2759"/>
<evidence type="ECO:0000256" key="3">
    <source>
        <dbReference type="ARBA" id="ARBA00022989"/>
    </source>
</evidence>
<sequence length="967" mass="113244">MQITTNYDSEPFSLINTKRQIFSGDQDVKMKQYFQRSRSIEEIDQMIDDYGNSAKPSSSNLRKTKSNYKPPTISIQNIITNKRETFIFENLNLEQKEPGFSPVWKQGSLKIIRLVARFIYQLKTKAETLKLKLMNHHIFKYIDDKASDFNEFKSGKAIDDHSFKNIMCRNLKKMEGAFTVLRAILEYLFNKIGVIYPESTFKIIWDSIVVCFIVINIFFIPMSLSFELDKSSTLVWLFFETIPSYIFIVEIILNFNTAYYGHGVIHSTRKEIFHHYVSENFWWDLMISIPYVLSQLDIPYIQFVLLLRITRVKSMVQNVEDMLNAKESVQAAVELSKLIYFIIFVAHMCSCAWHLLGKIEVDVYGDNNSWLIHYGYYDEPWHTRYIVSIYWSVITTLTVGYGDIVPQTSIEQLFVVIIAMIICGVFGYSISTIGEILKNLEEKKGQFKQLMKEVNSYIKEKELNLQLSLKVRKYFEFYYQTQQSQKRSYQTLLNNLNEQLKQEIMIDLYKKILIQSKFINDTFNETLINQLCQKVQQENFGPGDDIIDLKNKSEKKLIFILNGQELRKRHNILLLKANYLILIRKEILQGNLNSSLIMIILFNIGLSSIHKLRSSADKIYQRSSLRIRNTFTNSKSTLILQHILRNQEELAKFASGLTYIKSNYGIVLFSINFSCPFTFYQPNIWKVVRQASASVNIKRFPYERKSRQRYKAITNSQVTIATILDFMLIHNFIQEDLLCSKTLQRLGFNNNHRISQKEIHEISSGSSNTSSSSESKSDDLNNNTSVKNKRTSQESQNDKPDKFERLRTTVNMKDSTHNNLLKPILQKMNSIGQQQHEDQGNQNSTPNIKLFPYFYKKKSSISNIKAMSKVEIPVGANEIETNKDTSRLYQIKKGPENCDEMDLMMQEANEFYPEFNVFKVIEIYNKQRIRNLSFRKKRQFHEKLKSIRLQKQFNLKILSPRSSQQII</sequence>
<dbReference type="InterPro" id="IPR050818">
    <property type="entry name" value="KCNH_animal-type"/>
</dbReference>
<feature type="coiled-coil region" evidence="5">
    <location>
        <begin position="433"/>
        <end position="499"/>
    </location>
</feature>
<feature type="compositionally biased region" description="Low complexity" evidence="6">
    <location>
        <begin position="763"/>
        <end position="774"/>
    </location>
</feature>
<dbReference type="GO" id="GO:0005886">
    <property type="term" value="C:plasma membrane"/>
    <property type="evidence" value="ECO:0007669"/>
    <property type="project" value="TreeGrafter"/>
</dbReference>
<dbReference type="EMBL" id="CAJJDP010000160">
    <property type="protein sequence ID" value="CAD8212578.1"/>
    <property type="molecule type" value="Genomic_DNA"/>
</dbReference>
<accession>A0A8S1YGS1</accession>
<evidence type="ECO:0000256" key="2">
    <source>
        <dbReference type="ARBA" id="ARBA00022692"/>
    </source>
</evidence>
<evidence type="ECO:0000259" key="8">
    <source>
        <dbReference type="Pfam" id="PF00520"/>
    </source>
</evidence>
<keyword evidence="4 7" id="KW-0472">Membrane</keyword>
<evidence type="ECO:0000313" key="10">
    <source>
        <dbReference type="Proteomes" id="UP000683925"/>
    </source>
</evidence>
<dbReference type="Proteomes" id="UP000683925">
    <property type="component" value="Unassembled WGS sequence"/>
</dbReference>
<feature type="transmembrane region" description="Helical" evidence="7">
    <location>
        <begin position="383"/>
        <end position="401"/>
    </location>
</feature>
<gene>
    <name evidence="9" type="ORF">POCTA_138.1.T1580078</name>
</gene>
<reference evidence="9" key="1">
    <citation type="submission" date="2021-01" db="EMBL/GenBank/DDBJ databases">
        <authorList>
            <consortium name="Genoscope - CEA"/>
            <person name="William W."/>
        </authorList>
    </citation>
    <scope>NUCLEOTIDE SEQUENCE</scope>
</reference>
<name>A0A8S1YGS1_PAROT</name>
<dbReference type="PANTHER" id="PTHR10217">
    <property type="entry name" value="VOLTAGE AND LIGAND GATED POTASSIUM CHANNEL"/>
    <property type="match status" value="1"/>
</dbReference>
<evidence type="ECO:0000256" key="6">
    <source>
        <dbReference type="SAM" id="MobiDB-lite"/>
    </source>
</evidence>
<feature type="transmembrane region" description="Helical" evidence="7">
    <location>
        <begin position="281"/>
        <end position="307"/>
    </location>
</feature>
<feature type="transmembrane region" description="Helical" evidence="7">
    <location>
        <begin position="203"/>
        <end position="222"/>
    </location>
</feature>
<dbReference type="Pfam" id="PF00520">
    <property type="entry name" value="Ion_trans"/>
    <property type="match status" value="1"/>
</dbReference>
<evidence type="ECO:0000256" key="1">
    <source>
        <dbReference type="ARBA" id="ARBA00004141"/>
    </source>
</evidence>
<proteinExistence type="predicted"/>
<evidence type="ECO:0000256" key="5">
    <source>
        <dbReference type="SAM" id="Coils"/>
    </source>
</evidence>
<dbReference type="PANTHER" id="PTHR10217:SF435">
    <property type="entry name" value="POTASSIUM VOLTAGE-GATED CHANNEL PROTEIN EAG"/>
    <property type="match status" value="1"/>
</dbReference>
<keyword evidence="2 7" id="KW-0812">Transmembrane</keyword>
<dbReference type="GO" id="GO:0042391">
    <property type="term" value="P:regulation of membrane potential"/>
    <property type="evidence" value="ECO:0007669"/>
    <property type="project" value="TreeGrafter"/>
</dbReference>
<protein>
    <recommendedName>
        <fullName evidence="8">Ion transport domain-containing protein</fullName>
    </recommendedName>
</protein>
<evidence type="ECO:0000256" key="7">
    <source>
        <dbReference type="SAM" id="Phobius"/>
    </source>
</evidence>
<organism evidence="9 10">
    <name type="scientific">Paramecium octaurelia</name>
    <dbReference type="NCBI Taxonomy" id="43137"/>
    <lineage>
        <taxon>Eukaryota</taxon>
        <taxon>Sar</taxon>
        <taxon>Alveolata</taxon>
        <taxon>Ciliophora</taxon>
        <taxon>Intramacronucleata</taxon>
        <taxon>Oligohymenophorea</taxon>
        <taxon>Peniculida</taxon>
        <taxon>Parameciidae</taxon>
        <taxon>Paramecium</taxon>
    </lineage>
</organism>
<evidence type="ECO:0000313" key="9">
    <source>
        <dbReference type="EMBL" id="CAD8212578.1"/>
    </source>
</evidence>